<evidence type="ECO:0000256" key="3">
    <source>
        <dbReference type="ARBA" id="ARBA00022741"/>
    </source>
</evidence>
<dbReference type="GO" id="GO:0005524">
    <property type="term" value="F:ATP binding"/>
    <property type="evidence" value="ECO:0007669"/>
    <property type="project" value="UniProtKB-KW"/>
</dbReference>
<dbReference type="GO" id="GO:0005737">
    <property type="term" value="C:cytoplasm"/>
    <property type="evidence" value="ECO:0007669"/>
    <property type="project" value="TreeGrafter"/>
</dbReference>
<dbReference type="InterPro" id="IPR001206">
    <property type="entry name" value="Diacylglycerol_kinase_cat_dom"/>
</dbReference>
<name>A0A8B9P4D6_APTOW</name>
<keyword evidence="2" id="KW-0808">Transferase</keyword>
<dbReference type="InterPro" id="IPR017438">
    <property type="entry name" value="ATP-NAD_kinase_N"/>
</dbReference>
<feature type="compositionally biased region" description="Low complexity" evidence="8">
    <location>
        <begin position="32"/>
        <end position="54"/>
    </location>
</feature>
<evidence type="ECO:0000256" key="4">
    <source>
        <dbReference type="ARBA" id="ARBA00022777"/>
    </source>
</evidence>
<evidence type="ECO:0000313" key="11">
    <source>
        <dbReference type="Proteomes" id="UP000694424"/>
    </source>
</evidence>
<dbReference type="PROSITE" id="PS50146">
    <property type="entry name" value="DAGK"/>
    <property type="match status" value="1"/>
</dbReference>
<dbReference type="SMART" id="SM00046">
    <property type="entry name" value="DAGKc"/>
    <property type="match status" value="1"/>
</dbReference>
<feature type="region of interest" description="Disordered" evidence="8">
    <location>
        <begin position="1"/>
        <end position="64"/>
    </location>
</feature>
<reference evidence="10" key="1">
    <citation type="submission" date="2025-08" db="UniProtKB">
        <authorList>
            <consortium name="Ensembl"/>
        </authorList>
    </citation>
    <scope>IDENTIFICATION</scope>
</reference>
<dbReference type="Pfam" id="PF00781">
    <property type="entry name" value="DAGK_cat"/>
    <property type="match status" value="1"/>
</dbReference>
<evidence type="ECO:0000256" key="7">
    <source>
        <dbReference type="ARBA" id="ARBA00044037"/>
    </source>
</evidence>
<evidence type="ECO:0000256" key="6">
    <source>
        <dbReference type="ARBA" id="ARBA00023136"/>
    </source>
</evidence>
<dbReference type="Ensembl" id="ENSAOWT00000004840.1">
    <property type="protein sequence ID" value="ENSAOWP00000004227.1"/>
    <property type="gene ID" value="ENSAOWG00000002930.1"/>
</dbReference>
<evidence type="ECO:0000256" key="1">
    <source>
        <dbReference type="ARBA" id="ARBA00004308"/>
    </source>
</evidence>
<protein>
    <recommendedName>
        <fullName evidence="7">sphingosine kinase</fullName>
        <ecNumber evidence="7">2.7.1.91</ecNumber>
    </recommendedName>
</protein>
<dbReference type="InterPro" id="IPR016064">
    <property type="entry name" value="NAD/diacylglycerol_kinase_sf"/>
</dbReference>
<dbReference type="Proteomes" id="UP000694424">
    <property type="component" value="Unplaced"/>
</dbReference>
<evidence type="ECO:0000256" key="5">
    <source>
        <dbReference type="ARBA" id="ARBA00022840"/>
    </source>
</evidence>
<dbReference type="PANTHER" id="PTHR12358:SF47">
    <property type="entry name" value="SPHINGOSINE KINASE 1"/>
    <property type="match status" value="1"/>
</dbReference>
<evidence type="ECO:0000259" key="9">
    <source>
        <dbReference type="PROSITE" id="PS50146"/>
    </source>
</evidence>
<keyword evidence="3" id="KW-0547">Nucleotide-binding</keyword>
<dbReference type="AlphaFoldDB" id="A0A8B9P4D6"/>
<keyword evidence="11" id="KW-1185">Reference proteome</keyword>
<dbReference type="EC" id="2.7.1.91" evidence="7"/>
<keyword evidence="4" id="KW-0418">Kinase</keyword>
<evidence type="ECO:0000256" key="2">
    <source>
        <dbReference type="ARBA" id="ARBA00022679"/>
    </source>
</evidence>
<evidence type="ECO:0000313" key="10">
    <source>
        <dbReference type="Ensembl" id="ENSAOWP00000004227.1"/>
    </source>
</evidence>
<keyword evidence="5" id="KW-0067">ATP-binding</keyword>
<dbReference type="FunFam" id="3.40.50.10330:FF:000005">
    <property type="entry name" value="Sphingosine kinase 2"/>
    <property type="match status" value="1"/>
</dbReference>
<sequence>MSARLKGAAGAPSRLPPPPPPKRRGRRGSSGGSPCRASDYSRAGATAARETGAARAKRPSAGAGVCPGPAPAGAGAGGQAGHRCPRYGLLPRPCRALVLLNPLSGPGLALKDFQAVVQPMLAEADIAPTVFVTERPQHAHEKVRDEDLAQWDALVVMSGDGLLHEVVNGLMERRDWETAVKKPLCILPGGSGNALAASINHYQELLTNCAFILCKGLHTQMDLVSLSTASGKRLFSFLSFGWGFISDVDIASEKYRKLGNARFTVGTIQHLARLRVYQGRLSYLPVDAPIIPLTLNFPQISPAMPFFFFPPETFLPLSQNAACLRAVQSWLWGLLNPRQKAAESLCPSRLRTCGDIFPDYAAPGQKAAGCSTSRAGRDG</sequence>
<comment type="subcellular location">
    <subcellularLocation>
        <location evidence="1">Endomembrane system</location>
    </subcellularLocation>
</comment>
<dbReference type="GO" id="GO:0016020">
    <property type="term" value="C:membrane"/>
    <property type="evidence" value="ECO:0007669"/>
    <property type="project" value="TreeGrafter"/>
</dbReference>
<evidence type="ECO:0000256" key="8">
    <source>
        <dbReference type="SAM" id="MobiDB-lite"/>
    </source>
</evidence>
<proteinExistence type="predicted"/>
<dbReference type="GO" id="GO:0043066">
    <property type="term" value="P:negative regulation of apoptotic process"/>
    <property type="evidence" value="ECO:0007669"/>
    <property type="project" value="TreeGrafter"/>
</dbReference>
<dbReference type="GO" id="GO:0071363">
    <property type="term" value="P:cellular response to growth factor stimulus"/>
    <property type="evidence" value="ECO:0007669"/>
    <property type="project" value="TreeGrafter"/>
</dbReference>
<dbReference type="Gene3D" id="2.60.200.40">
    <property type="match status" value="1"/>
</dbReference>
<dbReference type="SUPFAM" id="SSF111331">
    <property type="entry name" value="NAD kinase/diacylglycerol kinase-like"/>
    <property type="match status" value="1"/>
</dbReference>
<dbReference type="GO" id="GO:0046512">
    <property type="term" value="P:sphingosine biosynthetic process"/>
    <property type="evidence" value="ECO:0007669"/>
    <property type="project" value="TreeGrafter"/>
</dbReference>
<keyword evidence="6" id="KW-0472">Membrane</keyword>
<accession>A0A8B9P4D6</accession>
<feature type="domain" description="DAGKc" evidence="9">
    <location>
        <begin position="91"/>
        <end position="230"/>
    </location>
</feature>
<dbReference type="PANTHER" id="PTHR12358">
    <property type="entry name" value="SPHINGOSINE KINASE"/>
    <property type="match status" value="1"/>
</dbReference>
<dbReference type="InterPro" id="IPR050187">
    <property type="entry name" value="Lipid_Phosphate_FormReg"/>
</dbReference>
<dbReference type="GO" id="GO:0008481">
    <property type="term" value="F:sphingosine kinase activity"/>
    <property type="evidence" value="ECO:0007669"/>
    <property type="project" value="UniProtKB-EC"/>
</dbReference>
<dbReference type="GO" id="GO:0012505">
    <property type="term" value="C:endomembrane system"/>
    <property type="evidence" value="ECO:0007669"/>
    <property type="project" value="UniProtKB-SubCell"/>
</dbReference>
<organism evidence="10 11">
    <name type="scientific">Apteryx owenii</name>
    <name type="common">Little spotted kiwi</name>
    <dbReference type="NCBI Taxonomy" id="8824"/>
    <lineage>
        <taxon>Eukaryota</taxon>
        <taxon>Metazoa</taxon>
        <taxon>Chordata</taxon>
        <taxon>Craniata</taxon>
        <taxon>Vertebrata</taxon>
        <taxon>Euteleostomi</taxon>
        <taxon>Archelosauria</taxon>
        <taxon>Archosauria</taxon>
        <taxon>Dinosauria</taxon>
        <taxon>Saurischia</taxon>
        <taxon>Theropoda</taxon>
        <taxon>Coelurosauria</taxon>
        <taxon>Aves</taxon>
        <taxon>Palaeognathae</taxon>
        <taxon>Apterygiformes</taxon>
        <taxon>Apterygidae</taxon>
        <taxon>Apteryx</taxon>
    </lineage>
</organism>
<dbReference type="Gene3D" id="3.40.50.10330">
    <property type="entry name" value="Probable inorganic polyphosphate/atp-NAD kinase, domain 1"/>
    <property type="match status" value="1"/>
</dbReference>
<reference evidence="10" key="2">
    <citation type="submission" date="2025-09" db="UniProtKB">
        <authorList>
            <consortium name="Ensembl"/>
        </authorList>
    </citation>
    <scope>IDENTIFICATION</scope>
</reference>